<accession>A0ABD5V1Q8</accession>
<dbReference type="AlphaFoldDB" id="A0ABD5V1Q8"/>
<comment type="caution">
    <text evidence="3">The sequence shown here is derived from an EMBL/GenBank/DDBJ whole genome shotgun (WGS) entry which is preliminary data.</text>
</comment>
<sequence length="171" mass="18883">MVREALRSYRERVRSEFVSAFDEDRSPHEIAASFATGIFITSLPTLGTGLLLFVAIVYLFERVSRIALFASLIVLNPAAKWGVYAGSFWIGTQLLGPVPGVTLAEVSFSAGPDVVTRLLVGNLVLAVLFTVVGYVAVHRLVREYRKRDIEVDVEELLPEALVEQDVSTRDD</sequence>
<keyword evidence="4" id="KW-1185">Reference proteome</keyword>
<dbReference type="RefSeq" id="WP_340602741.1">
    <property type="nucleotide sequence ID" value="NZ_JBBMXV010000001.1"/>
</dbReference>
<dbReference type="Proteomes" id="UP001596312">
    <property type="component" value="Unassembled WGS sequence"/>
</dbReference>
<evidence type="ECO:0000256" key="1">
    <source>
        <dbReference type="SAM" id="Phobius"/>
    </source>
</evidence>
<feature type="transmembrane region" description="Helical" evidence="1">
    <location>
        <begin position="30"/>
        <end position="60"/>
    </location>
</feature>
<gene>
    <name evidence="3" type="ORF">ACFQGH_03365</name>
</gene>
<dbReference type="EMBL" id="JBHSXQ010000001">
    <property type="protein sequence ID" value="MFC6904233.1"/>
    <property type="molecule type" value="Genomic_DNA"/>
</dbReference>
<dbReference type="InterPro" id="IPR018639">
    <property type="entry name" value="DUF2062"/>
</dbReference>
<evidence type="ECO:0000313" key="3">
    <source>
        <dbReference type="EMBL" id="MFC6904233.1"/>
    </source>
</evidence>
<evidence type="ECO:0000259" key="2">
    <source>
        <dbReference type="Pfam" id="PF09835"/>
    </source>
</evidence>
<feature type="domain" description="DUF2062" evidence="2">
    <location>
        <begin position="22"/>
        <end position="148"/>
    </location>
</feature>
<evidence type="ECO:0000313" key="4">
    <source>
        <dbReference type="Proteomes" id="UP001596312"/>
    </source>
</evidence>
<dbReference type="PANTHER" id="PTHR40547">
    <property type="entry name" value="SLL0298 PROTEIN"/>
    <property type="match status" value="1"/>
</dbReference>
<protein>
    <submittedName>
        <fullName evidence="3">DUF2062 domain-containing protein</fullName>
    </submittedName>
</protein>
<keyword evidence="1" id="KW-0472">Membrane</keyword>
<name>A0ABD5V1Q8_9EURY</name>
<proteinExistence type="predicted"/>
<keyword evidence="1" id="KW-1133">Transmembrane helix</keyword>
<feature type="transmembrane region" description="Helical" evidence="1">
    <location>
        <begin position="118"/>
        <end position="137"/>
    </location>
</feature>
<reference evidence="3 4" key="1">
    <citation type="journal article" date="2019" name="Int. J. Syst. Evol. Microbiol.">
        <title>The Global Catalogue of Microorganisms (GCM) 10K type strain sequencing project: providing services to taxonomists for standard genome sequencing and annotation.</title>
        <authorList>
            <consortium name="The Broad Institute Genomics Platform"/>
            <consortium name="The Broad Institute Genome Sequencing Center for Infectious Disease"/>
            <person name="Wu L."/>
            <person name="Ma J."/>
        </authorList>
    </citation>
    <scope>NUCLEOTIDE SEQUENCE [LARGE SCALE GENOMIC DNA]</scope>
    <source>
        <strain evidence="3 4">CGMCC 1.3240</strain>
    </source>
</reference>
<organism evidence="3 4">
    <name type="scientific">Halalkalicoccus tibetensis</name>
    <dbReference type="NCBI Taxonomy" id="175632"/>
    <lineage>
        <taxon>Archaea</taxon>
        <taxon>Methanobacteriati</taxon>
        <taxon>Methanobacteriota</taxon>
        <taxon>Stenosarchaea group</taxon>
        <taxon>Halobacteria</taxon>
        <taxon>Halobacteriales</taxon>
        <taxon>Halococcaceae</taxon>
        <taxon>Halalkalicoccus</taxon>
    </lineage>
</organism>
<keyword evidence="1" id="KW-0812">Transmembrane</keyword>
<dbReference type="PANTHER" id="PTHR40547:SF1">
    <property type="entry name" value="SLL0298 PROTEIN"/>
    <property type="match status" value="1"/>
</dbReference>
<dbReference type="Pfam" id="PF09835">
    <property type="entry name" value="DUF2062"/>
    <property type="match status" value="1"/>
</dbReference>